<name>A0A918JTD2_9ALTE</name>
<reference evidence="1" key="1">
    <citation type="journal article" date="2014" name="Int. J. Syst. Evol. Microbiol.">
        <title>Complete genome sequence of Corynebacterium casei LMG S-19264T (=DSM 44701T), isolated from a smear-ripened cheese.</title>
        <authorList>
            <consortium name="US DOE Joint Genome Institute (JGI-PGF)"/>
            <person name="Walter F."/>
            <person name="Albersmeier A."/>
            <person name="Kalinowski J."/>
            <person name="Ruckert C."/>
        </authorList>
    </citation>
    <scope>NUCLEOTIDE SEQUENCE</scope>
    <source>
        <strain evidence="1">KCTC 22164</strain>
    </source>
</reference>
<protein>
    <submittedName>
        <fullName evidence="1">Uncharacterized protein</fullName>
    </submittedName>
</protein>
<organism evidence="1 2">
    <name type="scientific">Alteromonas halophila</name>
    <dbReference type="NCBI Taxonomy" id="516698"/>
    <lineage>
        <taxon>Bacteria</taxon>
        <taxon>Pseudomonadati</taxon>
        <taxon>Pseudomonadota</taxon>
        <taxon>Gammaproteobacteria</taxon>
        <taxon>Alteromonadales</taxon>
        <taxon>Alteromonadaceae</taxon>
        <taxon>Alteromonas/Salinimonas group</taxon>
        <taxon>Alteromonas</taxon>
    </lineage>
</organism>
<comment type="caution">
    <text evidence="1">The sequence shown here is derived from an EMBL/GenBank/DDBJ whole genome shotgun (WGS) entry which is preliminary data.</text>
</comment>
<dbReference type="AlphaFoldDB" id="A0A918JTD2"/>
<keyword evidence="2" id="KW-1185">Reference proteome</keyword>
<sequence length="397" mass="44148">MGNKLHLKWLPGNGIAAILLLLASAHTGAREVFSLVDGNDGNGLWLSAQVWLNDDVPDDAVVKNAVVANNRFVALSDAKQVKPAMIAGGKSGKDLAKTPALLPLDATDVAYKAFWRWGDNALLDVSYQLPKRLIPWRSDYQCGQTPGCQLLTQPQTQFFELSYFQYKQNQAKTIARSEFTKKTPSQSAYHVLWSDPDNRPDYSGAEAAPDSSDLQWTLKLSPLTATLIWKQGEIVVQGDDEKKQAPAIVSLFSRTVNRMLAKERFERGLAEESGPTEQYVQPIANNGYGYFVRYVDEGNGKQQSRRLVYQEQLVEMVTNWQEVDVVGSLELANRGFLFIQPTVLVEQGDTAVLQKSAVTVFEYQLDGPLTMELGVKADWIGALLSNDYLLEAIRKQS</sequence>
<evidence type="ECO:0000313" key="1">
    <source>
        <dbReference type="EMBL" id="GGW96874.1"/>
    </source>
</evidence>
<dbReference type="RefSeq" id="WP_189408405.1">
    <property type="nucleotide sequence ID" value="NZ_BMXP01000014.1"/>
</dbReference>
<proteinExistence type="predicted"/>
<dbReference type="Proteomes" id="UP000631300">
    <property type="component" value="Unassembled WGS sequence"/>
</dbReference>
<dbReference type="EMBL" id="BMXP01000014">
    <property type="protein sequence ID" value="GGW96874.1"/>
    <property type="molecule type" value="Genomic_DNA"/>
</dbReference>
<accession>A0A918JTD2</accession>
<gene>
    <name evidence="1" type="ORF">GCM10007391_33690</name>
</gene>
<evidence type="ECO:0000313" key="2">
    <source>
        <dbReference type="Proteomes" id="UP000631300"/>
    </source>
</evidence>
<reference evidence="1" key="2">
    <citation type="submission" date="2020-09" db="EMBL/GenBank/DDBJ databases">
        <authorList>
            <person name="Sun Q."/>
            <person name="Kim S."/>
        </authorList>
    </citation>
    <scope>NUCLEOTIDE SEQUENCE</scope>
    <source>
        <strain evidence="1">KCTC 22164</strain>
    </source>
</reference>